<gene>
    <name evidence="10" type="ORF">M409DRAFT_22771</name>
</gene>
<evidence type="ECO:0000256" key="7">
    <source>
        <dbReference type="SAM" id="MobiDB-lite"/>
    </source>
</evidence>
<dbReference type="GeneID" id="54559760"/>
<dbReference type="Pfam" id="PF13813">
    <property type="entry name" value="MBOAT_2"/>
    <property type="match status" value="1"/>
</dbReference>
<evidence type="ECO:0000259" key="9">
    <source>
        <dbReference type="Pfam" id="PF13813"/>
    </source>
</evidence>
<dbReference type="Proteomes" id="UP000799537">
    <property type="component" value="Unassembled WGS sequence"/>
</dbReference>
<dbReference type="PANTHER" id="PTHR31595">
    <property type="entry name" value="LONG-CHAIN-ALCOHOL O-FATTY-ACYLTRANSFERASE 3-RELATED"/>
    <property type="match status" value="1"/>
</dbReference>
<dbReference type="OrthoDB" id="1077582at2759"/>
<proteinExistence type="inferred from homology"/>
<accession>A0A6A6CHV0</accession>
<keyword evidence="3" id="KW-0808">Transferase</keyword>
<evidence type="ECO:0000256" key="3">
    <source>
        <dbReference type="ARBA" id="ARBA00022679"/>
    </source>
</evidence>
<feature type="transmembrane region" description="Helical" evidence="8">
    <location>
        <begin position="51"/>
        <end position="68"/>
    </location>
</feature>
<dbReference type="GO" id="GO:0016020">
    <property type="term" value="C:membrane"/>
    <property type="evidence" value="ECO:0007669"/>
    <property type="project" value="UniProtKB-SubCell"/>
</dbReference>
<dbReference type="InterPro" id="IPR044851">
    <property type="entry name" value="Wax_synthase"/>
</dbReference>
<sequence>MVTYLVQSLERLFASLVPYGNRPLQPAWHFPVHLAICILTIALPVGKQARLLVVLPAVLYSTFSRIAYTTGAVKDDYFNAMQFLVLTLNFVNHLVLRPYLTGKEARYMSSGSSRARNNLKEKVEEQRTTDSRLQDSRLQGKALSECTTFAQRLGWTVRLLTTFRGIGWNWQIKKIPENPDLDLSNGQAAVRHFRRLISVLVLHAVYLYIMTFTGTLQTRMRSRDDSPAWQRLLLHTLFTWSVQLWMIDSSKIIYHGLAATTLALKMQSPSDWPPYWGPFSDCWSVRTVWGDSYHQLFRHTFDNYSNLLVSLLDLSRGSFASRYTKLYTSFFVSVVIHWWFSFCAAPDEQGSFWFFMSQAVIISVEDAGRWAWRAVTGRNENDELTTFERVFGYVWTFCWFTYSWQIEIHFQMGTVEPMPFEPDLRGMASRHALLWM</sequence>
<protein>
    <recommendedName>
        <fullName evidence="9">Wax synthase domain-containing protein</fullName>
    </recommendedName>
</protein>
<dbReference type="GO" id="GO:0008374">
    <property type="term" value="F:O-acyltransferase activity"/>
    <property type="evidence" value="ECO:0007669"/>
    <property type="project" value="InterPro"/>
</dbReference>
<feature type="domain" description="Wax synthase" evidence="9">
    <location>
        <begin position="272"/>
        <end position="356"/>
    </location>
</feature>
<keyword evidence="11" id="KW-1185">Reference proteome</keyword>
<keyword evidence="4 8" id="KW-0812">Transmembrane</keyword>
<dbReference type="GO" id="GO:0006629">
    <property type="term" value="P:lipid metabolic process"/>
    <property type="evidence" value="ECO:0007669"/>
    <property type="project" value="InterPro"/>
</dbReference>
<dbReference type="PANTHER" id="PTHR31595:SF53">
    <property type="entry name" value="ACETYLTRANSFERASE SIRH"/>
    <property type="match status" value="1"/>
</dbReference>
<feature type="transmembrane region" description="Helical" evidence="8">
    <location>
        <begin position="27"/>
        <end position="44"/>
    </location>
</feature>
<keyword evidence="6 8" id="KW-0472">Membrane</keyword>
<evidence type="ECO:0000256" key="6">
    <source>
        <dbReference type="ARBA" id="ARBA00023136"/>
    </source>
</evidence>
<dbReference type="RefSeq" id="XP_033667604.1">
    <property type="nucleotide sequence ID" value="XM_033806488.1"/>
</dbReference>
<evidence type="ECO:0000256" key="5">
    <source>
        <dbReference type="ARBA" id="ARBA00022989"/>
    </source>
</evidence>
<comment type="similarity">
    <text evidence="2">Belongs to the wax synthase family.</text>
</comment>
<feature type="region of interest" description="Disordered" evidence="7">
    <location>
        <begin position="111"/>
        <end position="135"/>
    </location>
</feature>
<feature type="transmembrane region" description="Helical" evidence="8">
    <location>
        <begin position="80"/>
        <end position="100"/>
    </location>
</feature>
<name>A0A6A6CHV0_ZASCE</name>
<dbReference type="AlphaFoldDB" id="A0A6A6CHV0"/>
<evidence type="ECO:0000256" key="8">
    <source>
        <dbReference type="SAM" id="Phobius"/>
    </source>
</evidence>
<evidence type="ECO:0000256" key="4">
    <source>
        <dbReference type="ARBA" id="ARBA00022692"/>
    </source>
</evidence>
<evidence type="ECO:0000313" key="11">
    <source>
        <dbReference type="Proteomes" id="UP000799537"/>
    </source>
</evidence>
<evidence type="ECO:0000313" key="10">
    <source>
        <dbReference type="EMBL" id="KAF2166715.1"/>
    </source>
</evidence>
<evidence type="ECO:0000256" key="2">
    <source>
        <dbReference type="ARBA" id="ARBA00007282"/>
    </source>
</evidence>
<reference evidence="10" key="1">
    <citation type="journal article" date="2020" name="Stud. Mycol.">
        <title>101 Dothideomycetes genomes: a test case for predicting lifestyles and emergence of pathogens.</title>
        <authorList>
            <person name="Haridas S."/>
            <person name="Albert R."/>
            <person name="Binder M."/>
            <person name="Bloem J."/>
            <person name="Labutti K."/>
            <person name="Salamov A."/>
            <person name="Andreopoulos B."/>
            <person name="Baker S."/>
            <person name="Barry K."/>
            <person name="Bills G."/>
            <person name="Bluhm B."/>
            <person name="Cannon C."/>
            <person name="Castanera R."/>
            <person name="Culley D."/>
            <person name="Daum C."/>
            <person name="Ezra D."/>
            <person name="Gonzalez J."/>
            <person name="Henrissat B."/>
            <person name="Kuo A."/>
            <person name="Liang C."/>
            <person name="Lipzen A."/>
            <person name="Lutzoni F."/>
            <person name="Magnuson J."/>
            <person name="Mondo S."/>
            <person name="Nolan M."/>
            <person name="Ohm R."/>
            <person name="Pangilinan J."/>
            <person name="Park H.-J."/>
            <person name="Ramirez L."/>
            <person name="Alfaro M."/>
            <person name="Sun H."/>
            <person name="Tritt A."/>
            <person name="Yoshinaga Y."/>
            <person name="Zwiers L.-H."/>
            <person name="Turgeon B."/>
            <person name="Goodwin S."/>
            <person name="Spatafora J."/>
            <person name="Crous P."/>
            <person name="Grigoriev I."/>
        </authorList>
    </citation>
    <scope>NUCLEOTIDE SEQUENCE</scope>
    <source>
        <strain evidence="10">ATCC 36951</strain>
    </source>
</reference>
<dbReference type="InterPro" id="IPR032805">
    <property type="entry name" value="Wax_synthase_dom"/>
</dbReference>
<organism evidence="10 11">
    <name type="scientific">Zasmidium cellare ATCC 36951</name>
    <dbReference type="NCBI Taxonomy" id="1080233"/>
    <lineage>
        <taxon>Eukaryota</taxon>
        <taxon>Fungi</taxon>
        <taxon>Dikarya</taxon>
        <taxon>Ascomycota</taxon>
        <taxon>Pezizomycotina</taxon>
        <taxon>Dothideomycetes</taxon>
        <taxon>Dothideomycetidae</taxon>
        <taxon>Mycosphaerellales</taxon>
        <taxon>Mycosphaerellaceae</taxon>
        <taxon>Zasmidium</taxon>
    </lineage>
</organism>
<keyword evidence="5 8" id="KW-1133">Transmembrane helix</keyword>
<comment type="subcellular location">
    <subcellularLocation>
        <location evidence="1">Membrane</location>
        <topology evidence="1">Multi-pass membrane protein</topology>
    </subcellularLocation>
</comment>
<dbReference type="EMBL" id="ML993595">
    <property type="protein sequence ID" value="KAF2166715.1"/>
    <property type="molecule type" value="Genomic_DNA"/>
</dbReference>
<evidence type="ECO:0000256" key="1">
    <source>
        <dbReference type="ARBA" id="ARBA00004141"/>
    </source>
</evidence>
<feature type="compositionally biased region" description="Basic and acidic residues" evidence="7">
    <location>
        <begin position="118"/>
        <end position="135"/>
    </location>
</feature>
<feature type="transmembrane region" description="Helical" evidence="8">
    <location>
        <begin position="196"/>
        <end position="216"/>
    </location>
</feature>